<accession>A0A5E4M127</accession>
<evidence type="ECO:0000313" key="2">
    <source>
        <dbReference type="Proteomes" id="UP000325440"/>
    </source>
</evidence>
<gene>
    <name evidence="1" type="ORF">CINCED_3A025843</name>
</gene>
<dbReference type="Proteomes" id="UP000325440">
    <property type="component" value="Unassembled WGS sequence"/>
</dbReference>
<dbReference type="EMBL" id="CABPRJ010000014">
    <property type="protein sequence ID" value="VVC25519.1"/>
    <property type="molecule type" value="Genomic_DNA"/>
</dbReference>
<protein>
    <submittedName>
        <fullName evidence="1">Uncharacterized protein</fullName>
    </submittedName>
</protein>
<evidence type="ECO:0000313" key="1">
    <source>
        <dbReference type="EMBL" id="VVC25519.1"/>
    </source>
</evidence>
<reference evidence="1 2" key="1">
    <citation type="submission" date="2019-08" db="EMBL/GenBank/DDBJ databases">
        <authorList>
            <person name="Alioto T."/>
            <person name="Alioto T."/>
            <person name="Gomez Garrido J."/>
        </authorList>
    </citation>
    <scope>NUCLEOTIDE SEQUENCE [LARGE SCALE GENOMIC DNA]</scope>
</reference>
<proteinExistence type="predicted"/>
<name>A0A5E4M127_9HEMI</name>
<organism evidence="1 2">
    <name type="scientific">Cinara cedri</name>
    <dbReference type="NCBI Taxonomy" id="506608"/>
    <lineage>
        <taxon>Eukaryota</taxon>
        <taxon>Metazoa</taxon>
        <taxon>Ecdysozoa</taxon>
        <taxon>Arthropoda</taxon>
        <taxon>Hexapoda</taxon>
        <taxon>Insecta</taxon>
        <taxon>Pterygota</taxon>
        <taxon>Neoptera</taxon>
        <taxon>Paraneoptera</taxon>
        <taxon>Hemiptera</taxon>
        <taxon>Sternorrhyncha</taxon>
        <taxon>Aphidomorpha</taxon>
        <taxon>Aphidoidea</taxon>
        <taxon>Aphididae</taxon>
        <taxon>Lachninae</taxon>
        <taxon>Cinara</taxon>
    </lineage>
</organism>
<sequence>MEIYSNPFALDVAIAFHEIMLKTNFNIAYLSIQNCNFPKTISIVFNTDAHYNRYDKRSENCVDIIDLYDAVGNVYSLQDEGDCQELE</sequence>
<dbReference type="AlphaFoldDB" id="A0A5E4M127"/>
<keyword evidence="2" id="KW-1185">Reference proteome</keyword>